<keyword evidence="2" id="KW-1133">Transmembrane helix</keyword>
<feature type="domain" description="DUF7036" evidence="3">
    <location>
        <begin position="90"/>
        <end position="181"/>
    </location>
</feature>
<keyword evidence="2" id="KW-0472">Membrane</keyword>
<dbReference type="Pfam" id="PF23041">
    <property type="entry name" value="DUF7036"/>
    <property type="match status" value="2"/>
</dbReference>
<evidence type="ECO:0000259" key="3">
    <source>
        <dbReference type="Pfam" id="PF23041"/>
    </source>
</evidence>
<dbReference type="PANTHER" id="PTHR33826:SF4">
    <property type="entry name" value="F20B24.21"/>
    <property type="match status" value="1"/>
</dbReference>
<organism evidence="4 5">
    <name type="scientific">Arabis alpina</name>
    <name type="common">Alpine rock-cress</name>
    <dbReference type="NCBI Taxonomy" id="50452"/>
    <lineage>
        <taxon>Eukaryota</taxon>
        <taxon>Viridiplantae</taxon>
        <taxon>Streptophyta</taxon>
        <taxon>Embryophyta</taxon>
        <taxon>Tracheophyta</taxon>
        <taxon>Spermatophyta</taxon>
        <taxon>Magnoliopsida</taxon>
        <taxon>eudicotyledons</taxon>
        <taxon>Gunneridae</taxon>
        <taxon>Pentapetalae</taxon>
        <taxon>rosids</taxon>
        <taxon>malvids</taxon>
        <taxon>Brassicales</taxon>
        <taxon>Brassicaceae</taxon>
        <taxon>Arabideae</taxon>
        <taxon>Arabis</taxon>
    </lineage>
</organism>
<feature type="transmembrane region" description="Helical" evidence="2">
    <location>
        <begin position="48"/>
        <end position="67"/>
    </location>
</feature>
<reference evidence="5" key="1">
    <citation type="journal article" date="2015" name="Nat. Plants">
        <title>Genome expansion of Arabis alpina linked with retrotransposition and reduced symmetric DNA methylation.</title>
        <authorList>
            <person name="Willing E.M."/>
            <person name="Rawat V."/>
            <person name="Mandakova T."/>
            <person name="Maumus F."/>
            <person name="James G.V."/>
            <person name="Nordstroem K.J."/>
            <person name="Becker C."/>
            <person name="Warthmann N."/>
            <person name="Chica C."/>
            <person name="Szarzynska B."/>
            <person name="Zytnicki M."/>
            <person name="Albani M.C."/>
            <person name="Kiefer C."/>
            <person name="Bergonzi S."/>
            <person name="Castaings L."/>
            <person name="Mateos J.L."/>
            <person name="Berns M.C."/>
            <person name="Bujdoso N."/>
            <person name="Piofczyk T."/>
            <person name="de Lorenzo L."/>
            <person name="Barrero-Sicilia C."/>
            <person name="Mateos I."/>
            <person name="Piednoel M."/>
            <person name="Hagmann J."/>
            <person name="Chen-Min-Tao R."/>
            <person name="Iglesias-Fernandez R."/>
            <person name="Schuster S.C."/>
            <person name="Alonso-Blanco C."/>
            <person name="Roudier F."/>
            <person name="Carbonero P."/>
            <person name="Paz-Ares J."/>
            <person name="Davis S.J."/>
            <person name="Pecinka A."/>
            <person name="Quesneville H."/>
            <person name="Colot V."/>
            <person name="Lysak M.A."/>
            <person name="Weigel D."/>
            <person name="Coupland G."/>
            <person name="Schneeberger K."/>
        </authorList>
    </citation>
    <scope>NUCLEOTIDE SEQUENCE [LARGE SCALE GENOMIC DNA]</scope>
    <source>
        <strain evidence="5">cv. Pajares</strain>
    </source>
</reference>
<dbReference type="OrthoDB" id="611787at2759"/>
<dbReference type="PANTHER" id="PTHR33826">
    <property type="entry name" value="F20B24.21"/>
    <property type="match status" value="1"/>
</dbReference>
<dbReference type="AlphaFoldDB" id="A0A087HML7"/>
<gene>
    <name evidence="4" type="ordered locus">AALP_Aa1g117500</name>
</gene>
<dbReference type="eggNOG" id="ENOG502QQMB">
    <property type="taxonomic scope" value="Eukaryota"/>
</dbReference>
<evidence type="ECO:0000256" key="2">
    <source>
        <dbReference type="SAM" id="Phobius"/>
    </source>
</evidence>
<evidence type="ECO:0000256" key="1">
    <source>
        <dbReference type="SAM" id="MobiDB-lite"/>
    </source>
</evidence>
<keyword evidence="2" id="KW-0812">Transmembrane</keyword>
<protein>
    <recommendedName>
        <fullName evidence="3">DUF7036 domain-containing protein</fullName>
    </recommendedName>
</protein>
<accession>A0A087HML7</accession>
<dbReference type="InterPro" id="IPR055464">
    <property type="entry name" value="DUF7036"/>
</dbReference>
<dbReference type="OMA" id="FWLFPRR"/>
<evidence type="ECO:0000313" key="5">
    <source>
        <dbReference type="Proteomes" id="UP000029120"/>
    </source>
</evidence>
<feature type="region of interest" description="Disordered" evidence="1">
    <location>
        <begin position="1"/>
        <end position="20"/>
    </location>
</feature>
<dbReference type="Gramene" id="KFK43369">
    <property type="protein sequence ID" value="KFK43369"/>
    <property type="gene ID" value="AALP_AA1G117500"/>
</dbReference>
<dbReference type="EMBL" id="CM002869">
    <property type="protein sequence ID" value="KFK43369.1"/>
    <property type="molecule type" value="Genomic_DNA"/>
</dbReference>
<sequence length="341" mass="38032">MLLKWGRHSKENDHDQHQQNLDLENPESSRFFCRSCSSSLSRLFDLRCLIVLVLTFAILLSAIFWLLPRRSLSEFDANETVKLSASVQGYFRLHKQASEVISHKGRLEKDIFRSLGLRNTKVTILSLHQSAASNCTDVEFAVLPVHTDYTISQDSLTSLRSSFVKLFAQRLNLNLTTSSFGQPTSFQVLKFPGGITVDPLGFKHVSGVLEILFNFTIDNSISEIQESLAQLKDQLEILLRLEPYESVHVQLMNEEGSTISPPVTVQAYVVSTMETMEDHLEERLDHLAQIIQTAGAKNLGLDSSVFGEVKSVTFSTYLEGKVLDSASVLASAPTSCFPSLC</sequence>
<feature type="domain" description="DUF7036" evidence="3">
    <location>
        <begin position="214"/>
        <end position="307"/>
    </location>
</feature>
<feature type="compositionally biased region" description="Basic and acidic residues" evidence="1">
    <location>
        <begin position="8"/>
        <end position="17"/>
    </location>
</feature>
<dbReference type="Proteomes" id="UP000029120">
    <property type="component" value="Chromosome 1"/>
</dbReference>
<keyword evidence="5" id="KW-1185">Reference proteome</keyword>
<evidence type="ECO:0000313" key="4">
    <source>
        <dbReference type="EMBL" id="KFK43369.1"/>
    </source>
</evidence>
<proteinExistence type="predicted"/>
<name>A0A087HML7_ARAAL</name>